<accession>A0A9N9CI80</accession>
<evidence type="ECO:0000256" key="1">
    <source>
        <dbReference type="SAM" id="MobiDB-lite"/>
    </source>
</evidence>
<protein>
    <submittedName>
        <fullName evidence="2">9669_t:CDS:1</fullName>
    </submittedName>
</protein>
<organism evidence="2 3">
    <name type="scientific">Paraglomus brasilianum</name>
    <dbReference type="NCBI Taxonomy" id="144538"/>
    <lineage>
        <taxon>Eukaryota</taxon>
        <taxon>Fungi</taxon>
        <taxon>Fungi incertae sedis</taxon>
        <taxon>Mucoromycota</taxon>
        <taxon>Glomeromycotina</taxon>
        <taxon>Glomeromycetes</taxon>
        <taxon>Paraglomerales</taxon>
        <taxon>Paraglomeraceae</taxon>
        <taxon>Paraglomus</taxon>
    </lineage>
</organism>
<dbReference type="Proteomes" id="UP000789739">
    <property type="component" value="Unassembled WGS sequence"/>
</dbReference>
<evidence type="ECO:0000313" key="3">
    <source>
        <dbReference type="Proteomes" id="UP000789739"/>
    </source>
</evidence>
<comment type="caution">
    <text evidence="2">The sequence shown here is derived from an EMBL/GenBank/DDBJ whole genome shotgun (WGS) entry which is preliminary data.</text>
</comment>
<sequence>MTFCGPTATPRPLNFYETFKCRSKAAAKFDYGLRLRDALRQDPESETLLNLLKDPDSRLILRVAIDKETNALDVQSKKRKRQAHVAFHAQLDSALDGNFHYEIGKTVTDSVADNENDMTSMGSMKNISNEEAWRR</sequence>
<dbReference type="AlphaFoldDB" id="A0A9N9CI80"/>
<dbReference type="EMBL" id="CAJVPI010001241">
    <property type="protein sequence ID" value="CAG8602682.1"/>
    <property type="molecule type" value="Genomic_DNA"/>
</dbReference>
<keyword evidence="3" id="KW-1185">Reference proteome</keyword>
<feature type="compositionally biased region" description="Polar residues" evidence="1">
    <location>
        <begin position="112"/>
        <end position="129"/>
    </location>
</feature>
<feature type="region of interest" description="Disordered" evidence="1">
    <location>
        <begin position="112"/>
        <end position="135"/>
    </location>
</feature>
<reference evidence="2" key="1">
    <citation type="submission" date="2021-06" db="EMBL/GenBank/DDBJ databases">
        <authorList>
            <person name="Kallberg Y."/>
            <person name="Tangrot J."/>
            <person name="Rosling A."/>
        </authorList>
    </citation>
    <scope>NUCLEOTIDE SEQUENCE</scope>
    <source>
        <strain evidence="2">BR232B</strain>
    </source>
</reference>
<name>A0A9N9CI80_9GLOM</name>
<gene>
    <name evidence="2" type="ORF">PBRASI_LOCUS7731</name>
</gene>
<evidence type="ECO:0000313" key="2">
    <source>
        <dbReference type="EMBL" id="CAG8602682.1"/>
    </source>
</evidence>
<proteinExistence type="predicted"/>
<dbReference type="OrthoDB" id="2414630at2759"/>